<feature type="domain" description="ZSWIM4-8 C-terminal" evidence="5">
    <location>
        <begin position="49"/>
        <end position="158"/>
    </location>
</feature>
<dbReference type="GO" id="GO:0008270">
    <property type="term" value="F:zinc ion binding"/>
    <property type="evidence" value="ECO:0007669"/>
    <property type="project" value="UniProtKB-KW"/>
</dbReference>
<dbReference type="PANTHER" id="PTHR22619:SF1">
    <property type="entry name" value="ZINC FINGER SWIM DOMAIN-CONTAINING PROTEIN 8"/>
    <property type="match status" value="1"/>
</dbReference>
<dbReference type="AlphaFoldDB" id="A0A7J5XZL2"/>
<evidence type="ECO:0000259" key="5">
    <source>
        <dbReference type="Pfam" id="PF21055"/>
    </source>
</evidence>
<proteinExistence type="predicted"/>
<dbReference type="PANTHER" id="PTHR22619">
    <property type="entry name" value="ZINC FINGER SWIM DOMAIN CONTAINING PROTEIN 4, 5, 6"/>
    <property type="match status" value="1"/>
</dbReference>
<evidence type="ECO:0000256" key="4">
    <source>
        <dbReference type="SAM" id="MobiDB-lite"/>
    </source>
</evidence>
<evidence type="ECO:0000256" key="2">
    <source>
        <dbReference type="ARBA" id="ARBA00022771"/>
    </source>
</evidence>
<feature type="region of interest" description="Disordered" evidence="4">
    <location>
        <begin position="1"/>
        <end position="40"/>
    </location>
</feature>
<evidence type="ECO:0000256" key="1">
    <source>
        <dbReference type="ARBA" id="ARBA00022723"/>
    </source>
</evidence>
<keyword evidence="2" id="KW-0863">Zinc-finger</keyword>
<evidence type="ECO:0000313" key="7">
    <source>
        <dbReference type="Proteomes" id="UP000518266"/>
    </source>
</evidence>
<evidence type="ECO:0000313" key="6">
    <source>
        <dbReference type="EMBL" id="KAF3842584.1"/>
    </source>
</evidence>
<accession>A0A7J5XZL2</accession>
<sequence length="292" mass="32093">MFHSGQRPRGPTIQAIQGTSLSSQPGSMMGTAFPVEDEQHSQPISQQGLHYLHSAYRVGMLALEMLGRRAHNDHPNNFSRSPPYTEDVKWLLGLAARLGVNYVYQFCVGAAKGVLSPFVLQEIIMEALQRLNPAHIHAHLRTPAFHQLVQRCQQAYLQFNDVLQNLKRGKQTKELWPPSPPERGSWAPSASSTATATALSALPALWFLLSGRGLRLTLHTGSTISSRASTLRHFLFYVCSELRGGVGSPSCSPLLLTDSSPPFHHGSCLCNCGIKVYSFLSSSYSTLPFPLN</sequence>
<dbReference type="InterPro" id="IPR048370">
    <property type="entry name" value="ZSWIM4-8_C"/>
</dbReference>
<organism evidence="6 7">
    <name type="scientific">Dissostichus mawsoni</name>
    <name type="common">Antarctic cod</name>
    <dbReference type="NCBI Taxonomy" id="36200"/>
    <lineage>
        <taxon>Eukaryota</taxon>
        <taxon>Metazoa</taxon>
        <taxon>Chordata</taxon>
        <taxon>Craniata</taxon>
        <taxon>Vertebrata</taxon>
        <taxon>Euteleostomi</taxon>
        <taxon>Actinopterygii</taxon>
        <taxon>Neopterygii</taxon>
        <taxon>Teleostei</taxon>
        <taxon>Neoteleostei</taxon>
        <taxon>Acanthomorphata</taxon>
        <taxon>Eupercaria</taxon>
        <taxon>Perciformes</taxon>
        <taxon>Notothenioidei</taxon>
        <taxon>Nototheniidae</taxon>
        <taxon>Dissostichus</taxon>
    </lineage>
</organism>
<dbReference type="OrthoDB" id="10013584at2759"/>
<feature type="region of interest" description="Disordered" evidence="4">
    <location>
        <begin position="170"/>
        <end position="189"/>
    </location>
</feature>
<keyword evidence="7" id="KW-1185">Reference proteome</keyword>
<evidence type="ECO:0000256" key="3">
    <source>
        <dbReference type="ARBA" id="ARBA00022833"/>
    </source>
</evidence>
<gene>
    <name evidence="6" type="ORF">F7725_024535</name>
</gene>
<keyword evidence="3" id="KW-0862">Zinc</keyword>
<dbReference type="Proteomes" id="UP000518266">
    <property type="component" value="Unassembled WGS sequence"/>
</dbReference>
<protein>
    <recommendedName>
        <fullName evidence="5">ZSWIM4-8 C-terminal domain-containing protein</fullName>
    </recommendedName>
</protein>
<feature type="compositionally biased region" description="Polar residues" evidence="4">
    <location>
        <begin position="14"/>
        <end position="26"/>
    </location>
</feature>
<reference evidence="6 7" key="1">
    <citation type="submission" date="2020-03" db="EMBL/GenBank/DDBJ databases">
        <title>Dissostichus mawsoni Genome sequencing and assembly.</title>
        <authorList>
            <person name="Park H."/>
        </authorList>
    </citation>
    <scope>NUCLEOTIDE SEQUENCE [LARGE SCALE GENOMIC DNA]</scope>
    <source>
        <strain evidence="6">DM0001</strain>
        <tissue evidence="6">Muscle</tissue>
    </source>
</reference>
<name>A0A7J5XZL2_DISMA</name>
<dbReference type="GO" id="GO:0031462">
    <property type="term" value="C:Cul2-RING ubiquitin ligase complex"/>
    <property type="evidence" value="ECO:0007669"/>
    <property type="project" value="TreeGrafter"/>
</dbReference>
<keyword evidence="1" id="KW-0479">Metal-binding</keyword>
<comment type="caution">
    <text evidence="6">The sequence shown here is derived from an EMBL/GenBank/DDBJ whole genome shotgun (WGS) entry which is preliminary data.</text>
</comment>
<dbReference type="EMBL" id="JAAKFY010000019">
    <property type="protein sequence ID" value="KAF3842584.1"/>
    <property type="molecule type" value="Genomic_DNA"/>
</dbReference>
<dbReference type="Pfam" id="PF21055">
    <property type="entry name" value="ZSWIM4-8_C"/>
    <property type="match status" value="1"/>
</dbReference>